<dbReference type="EMBL" id="SLZY01000013">
    <property type="protein sequence ID" value="TCS70886.1"/>
    <property type="molecule type" value="Genomic_DNA"/>
</dbReference>
<dbReference type="Proteomes" id="UP000295135">
    <property type="component" value="Unassembled WGS sequence"/>
</dbReference>
<evidence type="ECO:0000313" key="2">
    <source>
        <dbReference type="Proteomes" id="UP000295135"/>
    </source>
</evidence>
<keyword evidence="2" id="KW-1185">Reference proteome</keyword>
<evidence type="ECO:0000313" key="1">
    <source>
        <dbReference type="EMBL" id="TCS70886.1"/>
    </source>
</evidence>
<dbReference type="AlphaFoldDB" id="A0A4R3JTP6"/>
<name>A0A4R3JTP6_9PROT</name>
<reference evidence="1 2" key="1">
    <citation type="submission" date="2019-03" db="EMBL/GenBank/DDBJ databases">
        <title>Genomic Encyclopedia of Type Strains, Phase IV (KMG-IV): sequencing the most valuable type-strain genomes for metagenomic binning, comparative biology and taxonomic classification.</title>
        <authorList>
            <person name="Goeker M."/>
        </authorList>
    </citation>
    <scope>NUCLEOTIDE SEQUENCE [LARGE SCALE GENOMIC DNA]</scope>
    <source>
        <strain evidence="1 2">DSM 103923</strain>
    </source>
</reference>
<accession>A0A4R3JTP6</accession>
<protein>
    <submittedName>
        <fullName evidence="1">Uncharacterized protein</fullName>
    </submittedName>
</protein>
<sequence>MARAVWSNRNRFRAGVGLGLLWLAPAWAWATSEEELFWKSIDQVNEGQLRFLEQAPDKPVHHLHNHIRIRPDSLKTGWVKLEQCHEHLDAFPRSQIVYNADRIRRLAITRHQGIGQAWVEGPSIQLRETGKGASICIRAETRALEIVRADRFTLHNGPYMRRFLDGFYPMRVSLQVRLDAKDLRYAGSQPAPQTGFRVWQEPGQVRYEALFEGILNTALQFERVPEP</sequence>
<proteinExistence type="predicted"/>
<gene>
    <name evidence="1" type="ORF">EDC61_11339</name>
</gene>
<dbReference type="RefSeq" id="WP_232019196.1">
    <property type="nucleotide sequence ID" value="NZ_AP018721.1"/>
</dbReference>
<organism evidence="1 2">
    <name type="scientific">Sulfuritortus calidifontis</name>
    <dbReference type="NCBI Taxonomy" id="1914471"/>
    <lineage>
        <taxon>Bacteria</taxon>
        <taxon>Pseudomonadati</taxon>
        <taxon>Pseudomonadota</taxon>
        <taxon>Betaproteobacteria</taxon>
        <taxon>Nitrosomonadales</taxon>
        <taxon>Thiobacillaceae</taxon>
        <taxon>Sulfuritortus</taxon>
    </lineage>
</organism>
<comment type="caution">
    <text evidence="1">The sequence shown here is derived from an EMBL/GenBank/DDBJ whole genome shotgun (WGS) entry which is preliminary data.</text>
</comment>